<accession>A0A8D8BSE6</accession>
<evidence type="ECO:0000313" key="2">
    <source>
        <dbReference type="EMBL" id="CAG6480395.1"/>
    </source>
</evidence>
<organism evidence="2">
    <name type="scientific">Culex pipiens</name>
    <name type="common">House mosquito</name>
    <dbReference type="NCBI Taxonomy" id="7175"/>
    <lineage>
        <taxon>Eukaryota</taxon>
        <taxon>Metazoa</taxon>
        <taxon>Ecdysozoa</taxon>
        <taxon>Arthropoda</taxon>
        <taxon>Hexapoda</taxon>
        <taxon>Insecta</taxon>
        <taxon>Pterygota</taxon>
        <taxon>Neoptera</taxon>
        <taxon>Endopterygota</taxon>
        <taxon>Diptera</taxon>
        <taxon>Nematocera</taxon>
        <taxon>Culicoidea</taxon>
        <taxon>Culicidae</taxon>
        <taxon>Culicinae</taxon>
        <taxon>Culicini</taxon>
        <taxon>Culex</taxon>
        <taxon>Culex</taxon>
    </lineage>
</organism>
<dbReference type="AlphaFoldDB" id="A0A8D8BSE6"/>
<dbReference type="EMBL" id="HBUE01088514">
    <property type="protein sequence ID" value="CAG6480395.1"/>
    <property type="molecule type" value="Transcribed_RNA"/>
</dbReference>
<feature type="transmembrane region" description="Helical" evidence="1">
    <location>
        <begin position="47"/>
        <end position="66"/>
    </location>
</feature>
<proteinExistence type="predicted"/>
<keyword evidence="1" id="KW-0472">Membrane</keyword>
<keyword evidence="1" id="KW-1133">Transmembrane helix</keyword>
<keyword evidence="1" id="KW-0812">Transmembrane</keyword>
<evidence type="ECO:0000256" key="1">
    <source>
        <dbReference type="SAM" id="Phobius"/>
    </source>
</evidence>
<sequence>MGLESGSPLQVVLDRILTDILVVINHKVSEDTNHKVLVDTLGVTNRVNALTITVTIIIIIMSITVMNTDTATEVINQFHPIGILEFNLVSTRVDNLVSILVDNPTDPTSPNAQLTQIVQTIHNVLLIPTLKNQPIQVQSTRNQ</sequence>
<reference evidence="2" key="1">
    <citation type="submission" date="2021-05" db="EMBL/GenBank/DDBJ databases">
        <authorList>
            <person name="Alioto T."/>
            <person name="Alioto T."/>
            <person name="Gomez Garrido J."/>
        </authorList>
    </citation>
    <scope>NUCLEOTIDE SEQUENCE</scope>
</reference>
<name>A0A8D8BSE6_CULPI</name>
<protein>
    <submittedName>
        <fullName evidence="2">(northern house mosquito) hypothetical protein</fullName>
    </submittedName>
</protein>